<feature type="transmembrane region" description="Helical" evidence="1">
    <location>
        <begin position="46"/>
        <end position="66"/>
    </location>
</feature>
<dbReference type="AlphaFoldDB" id="A0A8J3Y7N4"/>
<evidence type="ECO:0000256" key="1">
    <source>
        <dbReference type="SAM" id="Phobius"/>
    </source>
</evidence>
<dbReference type="EMBL" id="BOOY01000020">
    <property type="protein sequence ID" value="GIJ03436.1"/>
    <property type="molecule type" value="Genomic_DNA"/>
</dbReference>
<name>A0A8J3Y7N4_9ACTN</name>
<keyword evidence="1" id="KW-1133">Transmembrane helix</keyword>
<keyword evidence="1" id="KW-0472">Membrane</keyword>
<dbReference type="Pfam" id="PF01066">
    <property type="entry name" value="CDP-OH_P_transf"/>
    <property type="match status" value="1"/>
</dbReference>
<dbReference type="Proteomes" id="UP000652013">
    <property type="component" value="Unassembled WGS sequence"/>
</dbReference>
<reference evidence="2" key="1">
    <citation type="submission" date="2021-01" db="EMBL/GenBank/DDBJ databases">
        <title>Whole genome shotgun sequence of Spirilliplanes yamanashiensis NBRC 15828.</title>
        <authorList>
            <person name="Komaki H."/>
            <person name="Tamura T."/>
        </authorList>
    </citation>
    <scope>NUCLEOTIDE SEQUENCE</scope>
    <source>
        <strain evidence="2">NBRC 15828</strain>
    </source>
</reference>
<comment type="caution">
    <text evidence="2">The sequence shown here is derived from an EMBL/GenBank/DDBJ whole genome shotgun (WGS) entry which is preliminary data.</text>
</comment>
<dbReference type="GO" id="GO:0008654">
    <property type="term" value="P:phospholipid biosynthetic process"/>
    <property type="evidence" value="ECO:0007669"/>
    <property type="project" value="InterPro"/>
</dbReference>
<gene>
    <name evidence="2" type="primary">pgsA_2</name>
    <name evidence="2" type="ORF">Sya03_27880</name>
</gene>
<sequence>MLTWDQYATAWSKLHGGFDPRAASPVVRGWVRLAYAGGSLLGRLRVSPTAVTAAGLLICLAVPVAASRGPVGALVAAGLVLLAGVADALDGAVAVASERTSRLGFVYDSVADRVGEAAWLAALWVAGAPGGLVVAGGAVSWLHEYLRARAVAAGMTEVGVVTVAERPTRVSVALVALLLAGAAGLLNPDLLAGTATVGAVAWLFFAVFGLGQLFGGVRRALRR</sequence>
<dbReference type="InterPro" id="IPR000462">
    <property type="entry name" value="CDP-OH_P_trans"/>
</dbReference>
<dbReference type="Gene3D" id="1.20.120.1760">
    <property type="match status" value="1"/>
</dbReference>
<keyword evidence="1" id="KW-0812">Transmembrane</keyword>
<dbReference type="InterPro" id="IPR043130">
    <property type="entry name" value="CDP-OH_PTrfase_TM_dom"/>
</dbReference>
<feature type="transmembrane region" description="Helical" evidence="1">
    <location>
        <begin position="117"/>
        <end position="142"/>
    </location>
</feature>
<protein>
    <submittedName>
        <fullName evidence="2">CDP-diacylglycerol--glycerol-3-phosphate 3-phosphatidyltransferase</fullName>
    </submittedName>
</protein>
<keyword evidence="3" id="KW-1185">Reference proteome</keyword>
<evidence type="ECO:0000313" key="3">
    <source>
        <dbReference type="Proteomes" id="UP000652013"/>
    </source>
</evidence>
<accession>A0A8J3Y7N4</accession>
<feature type="transmembrane region" description="Helical" evidence="1">
    <location>
        <begin position="170"/>
        <end position="187"/>
    </location>
</feature>
<feature type="transmembrane region" description="Helical" evidence="1">
    <location>
        <begin position="73"/>
        <end position="97"/>
    </location>
</feature>
<proteinExistence type="predicted"/>
<dbReference type="GO" id="GO:0016020">
    <property type="term" value="C:membrane"/>
    <property type="evidence" value="ECO:0007669"/>
    <property type="project" value="InterPro"/>
</dbReference>
<feature type="transmembrane region" description="Helical" evidence="1">
    <location>
        <begin position="199"/>
        <end position="217"/>
    </location>
</feature>
<dbReference type="GO" id="GO:0016780">
    <property type="term" value="F:phosphotransferase activity, for other substituted phosphate groups"/>
    <property type="evidence" value="ECO:0007669"/>
    <property type="project" value="InterPro"/>
</dbReference>
<evidence type="ECO:0000313" key="2">
    <source>
        <dbReference type="EMBL" id="GIJ03436.1"/>
    </source>
</evidence>
<organism evidence="2 3">
    <name type="scientific">Spirilliplanes yamanashiensis</name>
    <dbReference type="NCBI Taxonomy" id="42233"/>
    <lineage>
        <taxon>Bacteria</taxon>
        <taxon>Bacillati</taxon>
        <taxon>Actinomycetota</taxon>
        <taxon>Actinomycetes</taxon>
        <taxon>Micromonosporales</taxon>
        <taxon>Micromonosporaceae</taxon>
        <taxon>Spirilliplanes</taxon>
    </lineage>
</organism>